<accession>A0A166PNC6</accession>
<dbReference type="EMBL" id="KV417665">
    <property type="protein sequence ID" value="KZP11315.1"/>
    <property type="molecule type" value="Genomic_DNA"/>
</dbReference>
<name>A0A166PNC6_9AGAM</name>
<feature type="signal peptide" evidence="1">
    <location>
        <begin position="1"/>
        <end position="18"/>
    </location>
</feature>
<dbReference type="PANTHER" id="PTHR42059:SF1">
    <property type="entry name" value="TNT DOMAIN-CONTAINING PROTEIN"/>
    <property type="match status" value="1"/>
</dbReference>
<evidence type="ECO:0000256" key="1">
    <source>
        <dbReference type="SAM" id="SignalP"/>
    </source>
</evidence>
<evidence type="ECO:0000313" key="5">
    <source>
        <dbReference type="Proteomes" id="UP000076532"/>
    </source>
</evidence>
<feature type="domain" description="TNT" evidence="2">
    <location>
        <begin position="124"/>
        <end position="219"/>
    </location>
</feature>
<dbReference type="Pfam" id="PF14021">
    <property type="entry name" value="TNT"/>
    <property type="match status" value="1"/>
</dbReference>
<evidence type="ECO:0000313" key="3">
    <source>
        <dbReference type="EMBL" id="KZP11315.1"/>
    </source>
</evidence>
<dbReference type="GO" id="GO:0050135">
    <property type="term" value="F:NADP+ nucleosidase activity"/>
    <property type="evidence" value="ECO:0007669"/>
    <property type="project" value="InterPro"/>
</dbReference>
<dbReference type="EMBL" id="KV417515">
    <property type="protein sequence ID" value="KZP26271.1"/>
    <property type="molecule type" value="Genomic_DNA"/>
</dbReference>
<dbReference type="OrthoDB" id="2923349at2759"/>
<protein>
    <recommendedName>
        <fullName evidence="2">TNT domain-containing protein</fullName>
    </recommendedName>
</protein>
<reference evidence="4 5" key="1">
    <citation type="journal article" date="2016" name="Mol. Biol. Evol.">
        <title>Comparative Genomics of Early-Diverging Mushroom-Forming Fungi Provides Insights into the Origins of Lignocellulose Decay Capabilities.</title>
        <authorList>
            <person name="Nagy L.G."/>
            <person name="Riley R."/>
            <person name="Tritt A."/>
            <person name="Adam C."/>
            <person name="Daum C."/>
            <person name="Floudas D."/>
            <person name="Sun H."/>
            <person name="Yadav J.S."/>
            <person name="Pangilinan J."/>
            <person name="Larsson K.H."/>
            <person name="Matsuura K."/>
            <person name="Barry K."/>
            <person name="Labutti K."/>
            <person name="Kuo R."/>
            <person name="Ohm R.A."/>
            <person name="Bhattacharya S.S."/>
            <person name="Shirouzu T."/>
            <person name="Yoshinaga Y."/>
            <person name="Martin F.M."/>
            <person name="Grigoriev I.V."/>
            <person name="Hibbett D.S."/>
        </authorList>
    </citation>
    <scope>NUCLEOTIDE SEQUENCE [LARGE SCALE GENOMIC DNA]</scope>
    <source>
        <strain evidence="4 5">CBS 109695</strain>
    </source>
</reference>
<dbReference type="Proteomes" id="UP000076532">
    <property type="component" value="Unassembled WGS sequence"/>
</dbReference>
<evidence type="ECO:0000313" key="4">
    <source>
        <dbReference type="EMBL" id="KZP26271.1"/>
    </source>
</evidence>
<keyword evidence="1" id="KW-0732">Signal</keyword>
<keyword evidence="5" id="KW-1185">Reference proteome</keyword>
<dbReference type="InterPro" id="IPR025331">
    <property type="entry name" value="TNT"/>
</dbReference>
<gene>
    <name evidence="3" type="ORF">FIBSPDRAFT_800432</name>
    <name evidence="4" type="ORF">FIBSPDRAFT_819638</name>
</gene>
<proteinExistence type="predicted"/>
<dbReference type="InterPro" id="IPR053024">
    <property type="entry name" value="Fungal_surface_NADase"/>
</dbReference>
<feature type="chain" id="PRO_5007997421" description="TNT domain-containing protein" evidence="1">
    <location>
        <begin position="19"/>
        <end position="222"/>
    </location>
</feature>
<dbReference type="PANTHER" id="PTHR42059">
    <property type="entry name" value="TNT DOMAIN-CONTAINING PROTEIN"/>
    <property type="match status" value="1"/>
</dbReference>
<evidence type="ECO:0000259" key="2">
    <source>
        <dbReference type="Pfam" id="PF14021"/>
    </source>
</evidence>
<organism evidence="4 5">
    <name type="scientific">Athelia psychrophila</name>
    <dbReference type="NCBI Taxonomy" id="1759441"/>
    <lineage>
        <taxon>Eukaryota</taxon>
        <taxon>Fungi</taxon>
        <taxon>Dikarya</taxon>
        <taxon>Basidiomycota</taxon>
        <taxon>Agaricomycotina</taxon>
        <taxon>Agaricomycetes</taxon>
        <taxon>Agaricomycetidae</taxon>
        <taxon>Atheliales</taxon>
        <taxon>Atheliaceae</taxon>
        <taxon>Athelia</taxon>
    </lineage>
</organism>
<dbReference type="AlphaFoldDB" id="A0A166PNC6"/>
<sequence>MRCSLAFAITALAAAAVASPIVPISSPIHLLDSEVNKCGSDYCAGTNNTKGNHYLCGDARLGPTKLPTKLPLSSEIYGYDRLGGLCPGEFLKKWYNATGGSYIYPEQNGFQLNTGNAPIDGNQTLAVGARIDRFGSEYGNFLSPAGAPYNQRALPPSNLDAPTTGPSYPYNYHVYEVIKEFDVLSGPIAPWFGQPGQGTQYEAYTNVMTLISQGYLKAVTLD</sequence>